<dbReference type="AlphaFoldDB" id="A0A7G9WIR1"/>
<proteinExistence type="predicted"/>
<name>A0A7G9WIR1_9FIRM</name>
<accession>A0A7G9WIR1</accession>
<sequence>MESRISKALERHHSGYNCCQAVACTYSDLVGVPEDELFRMAEGFGAGMGGMESTCGAVSGAVLLAGLKSSGGMQQRTKSATYQLSKEIVEEFRRKNDAIVCKDLKGVDTGKVLRSCDGCIEDACELVEQILFQEK</sequence>
<protein>
    <submittedName>
        <fullName evidence="1">C_GCAxxG_C_C family protein</fullName>
    </submittedName>
</protein>
<dbReference type="RefSeq" id="WP_212507638.1">
    <property type="nucleotide sequence ID" value="NZ_CP060696.1"/>
</dbReference>
<keyword evidence="2" id="KW-1185">Reference proteome</keyword>
<dbReference type="InterPro" id="IPR010181">
    <property type="entry name" value="CGCAxxGCC_motif"/>
</dbReference>
<dbReference type="NCBIfam" id="TIGR01909">
    <property type="entry name" value="C_GCAxxG_C_C"/>
    <property type="match status" value="1"/>
</dbReference>
<organism evidence="1 2">
    <name type="scientific">Caproicibacterium amylolyticum</name>
    <dbReference type="NCBI Taxonomy" id="2766537"/>
    <lineage>
        <taxon>Bacteria</taxon>
        <taxon>Bacillati</taxon>
        <taxon>Bacillota</taxon>
        <taxon>Clostridia</taxon>
        <taxon>Eubacteriales</taxon>
        <taxon>Oscillospiraceae</taxon>
        <taxon>Caproicibacterium</taxon>
    </lineage>
</organism>
<dbReference type="Pfam" id="PF09719">
    <property type="entry name" value="C_GCAxxG_C_C"/>
    <property type="match status" value="1"/>
</dbReference>
<dbReference type="EMBL" id="CP060696">
    <property type="protein sequence ID" value="QNO18573.1"/>
    <property type="molecule type" value="Genomic_DNA"/>
</dbReference>
<gene>
    <name evidence="1" type="ORF">H6X83_02685</name>
</gene>
<dbReference type="Proteomes" id="UP000516046">
    <property type="component" value="Chromosome"/>
</dbReference>
<evidence type="ECO:0000313" key="2">
    <source>
        <dbReference type="Proteomes" id="UP000516046"/>
    </source>
</evidence>
<evidence type="ECO:0000313" key="1">
    <source>
        <dbReference type="EMBL" id="QNO18573.1"/>
    </source>
</evidence>
<dbReference type="KEGG" id="caml:H6X83_02685"/>
<reference evidence="1 2" key="1">
    <citation type="submission" date="2020-08" db="EMBL/GenBank/DDBJ databases">
        <authorList>
            <person name="Ren C."/>
            <person name="Gu Y."/>
            <person name="Xu Y."/>
        </authorList>
    </citation>
    <scope>NUCLEOTIDE SEQUENCE [LARGE SCALE GENOMIC DNA]</scope>
    <source>
        <strain evidence="1 2">LBM18003</strain>
    </source>
</reference>